<comment type="caution">
    <text evidence="1">The sequence shown here is derived from an EMBL/GenBank/DDBJ whole genome shotgun (WGS) entry which is preliminary data.</text>
</comment>
<evidence type="ECO:0000313" key="1">
    <source>
        <dbReference type="EMBL" id="RZU42375.1"/>
    </source>
</evidence>
<evidence type="ECO:0000313" key="2">
    <source>
        <dbReference type="Proteomes" id="UP000292958"/>
    </source>
</evidence>
<dbReference type="EMBL" id="SHKW01000001">
    <property type="protein sequence ID" value="RZU42375.1"/>
    <property type="molecule type" value="Genomic_DNA"/>
</dbReference>
<protein>
    <submittedName>
        <fullName evidence="1">Uncharacterized protein</fullName>
    </submittedName>
</protein>
<name>A0A4Q7YYV9_9BACT</name>
<proteinExistence type="predicted"/>
<sequence length="57" mass="6638">MRRDTGANPRNIRCILFYLEFAVVTQIVEPDFFEVVAFWSGSILHVPLKKGIRLFLL</sequence>
<accession>A0A4Q7YYV9</accession>
<reference evidence="1 2" key="1">
    <citation type="submission" date="2019-02" db="EMBL/GenBank/DDBJ databases">
        <title>Genomic Encyclopedia of Archaeal and Bacterial Type Strains, Phase II (KMG-II): from individual species to whole genera.</title>
        <authorList>
            <person name="Goeker M."/>
        </authorList>
    </citation>
    <scope>NUCLEOTIDE SEQUENCE [LARGE SCALE GENOMIC DNA]</scope>
    <source>
        <strain evidence="1 2">DSM 18101</strain>
    </source>
</reference>
<dbReference type="Proteomes" id="UP000292958">
    <property type="component" value="Unassembled WGS sequence"/>
</dbReference>
<organism evidence="1 2">
    <name type="scientific">Edaphobacter modestus</name>
    <dbReference type="NCBI Taxonomy" id="388466"/>
    <lineage>
        <taxon>Bacteria</taxon>
        <taxon>Pseudomonadati</taxon>
        <taxon>Acidobacteriota</taxon>
        <taxon>Terriglobia</taxon>
        <taxon>Terriglobales</taxon>
        <taxon>Acidobacteriaceae</taxon>
        <taxon>Edaphobacter</taxon>
    </lineage>
</organism>
<keyword evidence="2" id="KW-1185">Reference proteome</keyword>
<gene>
    <name evidence="1" type="ORF">BDD14_3943</name>
</gene>
<dbReference type="AlphaFoldDB" id="A0A4Q7YYV9"/>